<keyword evidence="1" id="KW-0812">Transmembrane</keyword>
<proteinExistence type="predicted"/>
<protein>
    <submittedName>
        <fullName evidence="2">Uncharacterized protein</fullName>
    </submittedName>
</protein>
<accession>A0AAI9ZKA6</accession>
<gene>
    <name evidence="2" type="ORF">BDP81DRAFT_434006</name>
</gene>
<comment type="caution">
    <text evidence="2">The sequence shown here is derived from an EMBL/GenBank/DDBJ whole genome shotgun (WGS) entry which is preliminary data.</text>
</comment>
<dbReference type="EMBL" id="JAHMHQ010000017">
    <property type="protein sequence ID" value="KAK1633556.1"/>
    <property type="molecule type" value="Genomic_DNA"/>
</dbReference>
<name>A0AAI9ZKA6_9PEZI</name>
<evidence type="ECO:0000256" key="1">
    <source>
        <dbReference type="SAM" id="Phobius"/>
    </source>
</evidence>
<dbReference type="RefSeq" id="XP_060442163.1">
    <property type="nucleotide sequence ID" value="XM_060590923.1"/>
</dbReference>
<keyword evidence="3" id="KW-1185">Reference proteome</keyword>
<keyword evidence="1" id="KW-1133">Transmembrane helix</keyword>
<organism evidence="2 3">
    <name type="scientific">Colletotrichum phormii</name>
    <dbReference type="NCBI Taxonomy" id="359342"/>
    <lineage>
        <taxon>Eukaryota</taxon>
        <taxon>Fungi</taxon>
        <taxon>Dikarya</taxon>
        <taxon>Ascomycota</taxon>
        <taxon>Pezizomycotina</taxon>
        <taxon>Sordariomycetes</taxon>
        <taxon>Hypocreomycetidae</taxon>
        <taxon>Glomerellales</taxon>
        <taxon>Glomerellaceae</taxon>
        <taxon>Colletotrichum</taxon>
        <taxon>Colletotrichum acutatum species complex</taxon>
    </lineage>
</organism>
<dbReference type="GeneID" id="85475785"/>
<sequence>MSSPKGGQCWLVGLVGQTLPFPWLILKSLLSFLYCACWYGSLFPLAFSVRSDLGRLCGMRGSCFWAVFGLMLNAANRQPVVPRLLKSPVPCHEVM</sequence>
<keyword evidence="1" id="KW-0472">Membrane</keyword>
<evidence type="ECO:0000313" key="3">
    <source>
        <dbReference type="Proteomes" id="UP001243989"/>
    </source>
</evidence>
<dbReference type="Proteomes" id="UP001243989">
    <property type="component" value="Unassembled WGS sequence"/>
</dbReference>
<reference evidence="2" key="1">
    <citation type="submission" date="2021-06" db="EMBL/GenBank/DDBJ databases">
        <title>Comparative genomics, transcriptomics and evolutionary studies reveal genomic signatures of adaptation to plant cell wall in hemibiotrophic fungi.</title>
        <authorList>
            <consortium name="DOE Joint Genome Institute"/>
            <person name="Baroncelli R."/>
            <person name="Diaz J.F."/>
            <person name="Benocci T."/>
            <person name="Peng M."/>
            <person name="Battaglia E."/>
            <person name="Haridas S."/>
            <person name="Andreopoulos W."/>
            <person name="Labutti K."/>
            <person name="Pangilinan J."/>
            <person name="Floch G.L."/>
            <person name="Makela M.R."/>
            <person name="Henrissat B."/>
            <person name="Grigoriev I.V."/>
            <person name="Crouch J.A."/>
            <person name="De Vries R.P."/>
            <person name="Sukno S.A."/>
            <person name="Thon M.R."/>
        </authorList>
    </citation>
    <scope>NUCLEOTIDE SEQUENCE</scope>
    <source>
        <strain evidence="2">CBS 102054</strain>
    </source>
</reference>
<feature type="transmembrane region" description="Helical" evidence="1">
    <location>
        <begin position="20"/>
        <end position="45"/>
    </location>
</feature>
<evidence type="ECO:0000313" key="2">
    <source>
        <dbReference type="EMBL" id="KAK1633556.1"/>
    </source>
</evidence>
<dbReference type="AlphaFoldDB" id="A0AAI9ZKA6"/>